<dbReference type="GO" id="GO:0019774">
    <property type="term" value="C:proteasome core complex, beta-subunit complex"/>
    <property type="evidence" value="ECO:0007669"/>
    <property type="project" value="UniProtKB-UniRule"/>
</dbReference>
<dbReference type="PANTHER" id="PTHR32194:SF6">
    <property type="entry name" value="PROTEASOME SUBUNIT BETA"/>
    <property type="match status" value="1"/>
</dbReference>
<keyword evidence="6" id="KW-1185">Reference proteome</keyword>
<dbReference type="GO" id="GO:0005737">
    <property type="term" value="C:cytoplasm"/>
    <property type="evidence" value="ECO:0007669"/>
    <property type="project" value="UniProtKB-SubCell"/>
</dbReference>
<dbReference type="SUPFAM" id="SSF56235">
    <property type="entry name" value="N-terminal nucleophile aminohydrolases (Ntn hydrolases)"/>
    <property type="match status" value="1"/>
</dbReference>
<keyword evidence="1 4" id="KW-0963">Cytoplasm</keyword>
<dbReference type="InterPro" id="IPR016050">
    <property type="entry name" value="Proteasome_bsu_CS"/>
</dbReference>
<reference evidence="5 6" key="1">
    <citation type="journal article" date="2018" name="Nat. Ecol. Evol.">
        <title>Pezizomycetes genomes reveal the molecular basis of ectomycorrhizal truffle lifestyle.</title>
        <authorList>
            <person name="Murat C."/>
            <person name="Payen T."/>
            <person name="Noel B."/>
            <person name="Kuo A."/>
            <person name="Morin E."/>
            <person name="Chen J."/>
            <person name="Kohler A."/>
            <person name="Krizsan K."/>
            <person name="Balestrini R."/>
            <person name="Da Silva C."/>
            <person name="Montanini B."/>
            <person name="Hainaut M."/>
            <person name="Levati E."/>
            <person name="Barry K.W."/>
            <person name="Belfiori B."/>
            <person name="Cichocki N."/>
            <person name="Clum A."/>
            <person name="Dockter R.B."/>
            <person name="Fauchery L."/>
            <person name="Guy J."/>
            <person name="Iotti M."/>
            <person name="Le Tacon F."/>
            <person name="Lindquist E.A."/>
            <person name="Lipzen A."/>
            <person name="Malagnac F."/>
            <person name="Mello A."/>
            <person name="Molinier V."/>
            <person name="Miyauchi S."/>
            <person name="Poulain J."/>
            <person name="Riccioni C."/>
            <person name="Rubini A."/>
            <person name="Sitrit Y."/>
            <person name="Splivallo R."/>
            <person name="Traeger S."/>
            <person name="Wang M."/>
            <person name="Zifcakova L."/>
            <person name="Wipf D."/>
            <person name="Zambonelli A."/>
            <person name="Paolocci F."/>
            <person name="Nowrousian M."/>
            <person name="Ottonello S."/>
            <person name="Baldrian P."/>
            <person name="Spatafora J.W."/>
            <person name="Henrissat B."/>
            <person name="Nagy L.G."/>
            <person name="Aury J.M."/>
            <person name="Wincker P."/>
            <person name="Grigoriev I.V."/>
            <person name="Bonfante P."/>
            <person name="Martin F.M."/>
        </authorList>
    </citation>
    <scope>NUCLEOTIDE SEQUENCE [LARGE SCALE GENOMIC DNA]</scope>
    <source>
        <strain evidence="5 6">ATCC MYA-4762</strain>
    </source>
</reference>
<dbReference type="PROSITE" id="PS51476">
    <property type="entry name" value="PROTEASOME_BETA_2"/>
    <property type="match status" value="1"/>
</dbReference>
<accession>A0A3N4LX83</accession>
<dbReference type="InterPro" id="IPR029055">
    <property type="entry name" value="Ntn_hydrolases_N"/>
</dbReference>
<dbReference type="InterPro" id="IPR023333">
    <property type="entry name" value="Proteasome_suB-type"/>
</dbReference>
<name>A0A3N4LX83_9PEZI</name>
<dbReference type="InterPro" id="IPR001353">
    <property type="entry name" value="Proteasome_sua/b"/>
</dbReference>
<dbReference type="GO" id="GO:0051603">
    <property type="term" value="P:proteolysis involved in protein catabolic process"/>
    <property type="evidence" value="ECO:0007669"/>
    <property type="project" value="InterPro"/>
</dbReference>
<keyword evidence="3 4" id="KW-0539">Nucleus</keyword>
<dbReference type="FunCoup" id="A0A3N4LX83">
    <property type="interactions" value="1208"/>
</dbReference>
<evidence type="ECO:0000256" key="2">
    <source>
        <dbReference type="ARBA" id="ARBA00022942"/>
    </source>
</evidence>
<comment type="function">
    <text evidence="4">Non-catalytic component of the proteasome.</text>
</comment>
<protein>
    <recommendedName>
        <fullName evidence="4">Proteasome subunit beta</fullName>
    </recommendedName>
</protein>
<dbReference type="EMBL" id="ML121535">
    <property type="protein sequence ID" value="RPB26189.1"/>
    <property type="molecule type" value="Genomic_DNA"/>
</dbReference>
<dbReference type="Proteomes" id="UP000267821">
    <property type="component" value="Unassembled WGS sequence"/>
</dbReference>
<dbReference type="OrthoDB" id="10248542at2759"/>
<dbReference type="InterPro" id="IPR016295">
    <property type="entry name" value="Proteasome_beta4"/>
</dbReference>
<sequence length="262" mass="29100">MNHTPENWGRPRDDIYGFYDKSFLQNTGGAQQHTTRPVVTGTSVVALKYNGGVVMAADNLASYGSLARFTDIKRIKQVGDHTIVGAGGDISDMQYLFDKLLESVLIKEEYQNDGHALRAPHIYSYLARVLYNRRCKFNFLWNSILVAGYDDEKKPFLASADLLGTRFSSPALASGYGAQLAIPILRKIAPDEASVTKITKEQAIEAIKLCMKVLFYRDARSMNKYSLAVISEEGVDLTHGVALENESWKFAETVRGYGAQTV</sequence>
<dbReference type="Gene3D" id="3.60.20.10">
    <property type="entry name" value="Glutamine Phosphoribosylpyrophosphate, subunit 1, domain 1"/>
    <property type="match status" value="1"/>
</dbReference>
<evidence type="ECO:0000256" key="3">
    <source>
        <dbReference type="ARBA" id="ARBA00023242"/>
    </source>
</evidence>
<dbReference type="AlphaFoldDB" id="A0A3N4LX83"/>
<comment type="similarity">
    <text evidence="4">Belongs to the peptidase T1B family.</text>
</comment>
<dbReference type="FunFam" id="3.60.20.10:FF:000014">
    <property type="entry name" value="Proteasome subunit beta type-7"/>
    <property type="match status" value="1"/>
</dbReference>
<evidence type="ECO:0000313" key="5">
    <source>
        <dbReference type="EMBL" id="RPB26189.1"/>
    </source>
</evidence>
<keyword evidence="2 4" id="KW-0647">Proteasome</keyword>
<comment type="subcellular location">
    <subcellularLocation>
        <location evidence="4">Cytoplasm</location>
    </subcellularLocation>
    <subcellularLocation>
        <location evidence="4">Nucleus</location>
    </subcellularLocation>
</comment>
<gene>
    <name evidence="5" type="ORF">L211DRAFT_781799</name>
</gene>
<dbReference type="STRING" id="1051890.A0A3N4LX83"/>
<organism evidence="5 6">
    <name type="scientific">Terfezia boudieri ATCC MYA-4762</name>
    <dbReference type="NCBI Taxonomy" id="1051890"/>
    <lineage>
        <taxon>Eukaryota</taxon>
        <taxon>Fungi</taxon>
        <taxon>Dikarya</taxon>
        <taxon>Ascomycota</taxon>
        <taxon>Pezizomycotina</taxon>
        <taxon>Pezizomycetes</taxon>
        <taxon>Pezizales</taxon>
        <taxon>Pezizaceae</taxon>
        <taxon>Terfezia</taxon>
    </lineage>
</organism>
<dbReference type="Pfam" id="PF00227">
    <property type="entry name" value="Proteasome"/>
    <property type="match status" value="1"/>
</dbReference>
<dbReference type="GO" id="GO:0005634">
    <property type="term" value="C:nucleus"/>
    <property type="evidence" value="ECO:0007669"/>
    <property type="project" value="UniProtKB-SubCell"/>
</dbReference>
<proteinExistence type="inferred from homology"/>
<dbReference type="CDD" id="cd03760">
    <property type="entry name" value="proteasome_beta_type_4"/>
    <property type="match status" value="1"/>
</dbReference>
<dbReference type="PANTHER" id="PTHR32194">
    <property type="entry name" value="METALLOPROTEASE TLDD"/>
    <property type="match status" value="1"/>
</dbReference>
<dbReference type="PROSITE" id="PS00854">
    <property type="entry name" value="PROTEASOME_BETA_1"/>
    <property type="match status" value="1"/>
</dbReference>
<dbReference type="InParanoid" id="A0A3N4LX83"/>
<evidence type="ECO:0000256" key="1">
    <source>
        <dbReference type="ARBA" id="ARBA00022490"/>
    </source>
</evidence>
<dbReference type="PIRSF" id="PIRSF001213">
    <property type="entry name" value="Psome_endopept_beta"/>
    <property type="match status" value="1"/>
</dbReference>
<evidence type="ECO:0000256" key="4">
    <source>
        <dbReference type="PIRNR" id="PIRNR001213"/>
    </source>
</evidence>
<evidence type="ECO:0000313" key="6">
    <source>
        <dbReference type="Proteomes" id="UP000267821"/>
    </source>
</evidence>